<dbReference type="InterPro" id="IPR050964">
    <property type="entry name" value="Striated_Muscle_Regulatory"/>
</dbReference>
<dbReference type="CDD" id="cd00063">
    <property type="entry name" value="FN3"/>
    <property type="match status" value="2"/>
</dbReference>
<feature type="transmembrane region" description="Helical" evidence="7">
    <location>
        <begin position="307"/>
        <end position="329"/>
    </location>
</feature>
<keyword evidence="4 7" id="KW-1133">Transmembrane helix</keyword>
<dbReference type="InterPro" id="IPR003961">
    <property type="entry name" value="FN3_dom"/>
</dbReference>
<dbReference type="WBParaSite" id="nRc.2.0.1.t13196-RA">
    <property type="protein sequence ID" value="nRc.2.0.1.t13196-RA"/>
    <property type="gene ID" value="nRc.2.0.1.g13196"/>
</dbReference>
<keyword evidence="2 7" id="KW-0812">Transmembrane</keyword>
<evidence type="ECO:0000256" key="6">
    <source>
        <dbReference type="SAM" id="MobiDB-lite"/>
    </source>
</evidence>
<keyword evidence="3" id="KW-0677">Repeat</keyword>
<reference evidence="10" key="1">
    <citation type="submission" date="2022-11" db="UniProtKB">
        <authorList>
            <consortium name="WormBaseParasite"/>
        </authorList>
    </citation>
    <scope>IDENTIFICATION</scope>
</reference>
<evidence type="ECO:0000313" key="9">
    <source>
        <dbReference type="Proteomes" id="UP000887565"/>
    </source>
</evidence>
<dbReference type="PANTHER" id="PTHR13817">
    <property type="entry name" value="TITIN"/>
    <property type="match status" value="1"/>
</dbReference>
<comment type="subcellular location">
    <subcellularLocation>
        <location evidence="1">Membrane</location>
        <topology evidence="1">Single-pass membrane protein</topology>
    </subcellularLocation>
</comment>
<evidence type="ECO:0000256" key="3">
    <source>
        <dbReference type="ARBA" id="ARBA00022737"/>
    </source>
</evidence>
<proteinExistence type="predicted"/>
<dbReference type="Pfam" id="PF00041">
    <property type="entry name" value="fn3"/>
    <property type="match status" value="1"/>
</dbReference>
<evidence type="ECO:0000256" key="1">
    <source>
        <dbReference type="ARBA" id="ARBA00004167"/>
    </source>
</evidence>
<evidence type="ECO:0000256" key="2">
    <source>
        <dbReference type="ARBA" id="ARBA00022692"/>
    </source>
</evidence>
<feature type="domain" description="Fibronectin type-III" evidence="8">
    <location>
        <begin position="199"/>
        <end position="298"/>
    </location>
</feature>
<dbReference type="PANTHER" id="PTHR13817:SF73">
    <property type="entry name" value="FIBRONECTIN TYPE-III DOMAIN-CONTAINING PROTEIN"/>
    <property type="match status" value="1"/>
</dbReference>
<keyword evidence="9" id="KW-1185">Reference proteome</keyword>
<feature type="compositionally biased region" description="Basic and acidic residues" evidence="6">
    <location>
        <begin position="338"/>
        <end position="372"/>
    </location>
</feature>
<accession>A0A915IG73</accession>
<keyword evidence="5 7" id="KW-0472">Membrane</keyword>
<dbReference type="Pfam" id="PF13882">
    <property type="entry name" value="Bravo_FIGEY"/>
    <property type="match status" value="1"/>
</dbReference>
<dbReference type="GO" id="GO:0016020">
    <property type="term" value="C:membrane"/>
    <property type="evidence" value="ECO:0007669"/>
    <property type="project" value="UniProtKB-SubCell"/>
</dbReference>
<protein>
    <submittedName>
        <fullName evidence="10">Fibronectin type-III domain-containing protein</fullName>
    </submittedName>
</protein>
<organism evidence="9 10">
    <name type="scientific">Romanomermis culicivorax</name>
    <name type="common">Nematode worm</name>
    <dbReference type="NCBI Taxonomy" id="13658"/>
    <lineage>
        <taxon>Eukaryota</taxon>
        <taxon>Metazoa</taxon>
        <taxon>Ecdysozoa</taxon>
        <taxon>Nematoda</taxon>
        <taxon>Enoplea</taxon>
        <taxon>Dorylaimia</taxon>
        <taxon>Mermithida</taxon>
        <taxon>Mermithoidea</taxon>
        <taxon>Mermithidae</taxon>
        <taxon>Romanomermis</taxon>
    </lineage>
</organism>
<evidence type="ECO:0000313" key="10">
    <source>
        <dbReference type="WBParaSite" id="nRc.2.0.1.t13196-RA"/>
    </source>
</evidence>
<dbReference type="Proteomes" id="UP000887565">
    <property type="component" value="Unplaced"/>
</dbReference>
<evidence type="ECO:0000256" key="7">
    <source>
        <dbReference type="SAM" id="Phobius"/>
    </source>
</evidence>
<evidence type="ECO:0000256" key="4">
    <source>
        <dbReference type="ARBA" id="ARBA00022989"/>
    </source>
</evidence>
<dbReference type="AlphaFoldDB" id="A0A915IG73"/>
<feature type="domain" description="Fibronectin type-III" evidence="8">
    <location>
        <begin position="94"/>
        <end position="194"/>
    </location>
</feature>
<dbReference type="SUPFAM" id="SSF49265">
    <property type="entry name" value="Fibronectin type III"/>
    <property type="match status" value="1"/>
</dbReference>
<sequence>MQLGIRLFERKSLIWSHESAPSFVQETQGRESLNGLSPLVIKYWWDSRRIKRSGGGKHREAYFDSQATFGSLYHLKPNICETICLNCTFQIPTPVQDVSIFPLNNKEIGAIWSPPEDSNGNLTGYEVKTCKIDVNSNLPDESQCTTNVLPKDSLPGTRIKNLDPQSPYRVEIRAKTNSGAGDPVSFDSMTTPHFGEPTPPLEPSIEKVEVGHDHLNVTWKPGNFTKGSKQPPGEKFYIKYRIQGEDEWMIMNDTTNATGFTIPVYGLKPATTYEIVSVSDHMGLPIASKSRVFTTAGGPTRTSTSGWLIAILVAAMLLAIILILICLVVRSRGAKYPVSEKEKEQGREPMLKDDRGFGEYSKPEGDEEKKSLAAESLKTASETDSMAEYGDGETGRFTEDGSFIGQYGGNRNLIQDKSKKQPSSSTFV</sequence>
<dbReference type="Gene3D" id="2.60.40.10">
    <property type="entry name" value="Immunoglobulins"/>
    <property type="match status" value="2"/>
</dbReference>
<dbReference type="InterPro" id="IPR036116">
    <property type="entry name" value="FN3_sf"/>
</dbReference>
<dbReference type="InterPro" id="IPR026966">
    <property type="entry name" value="Neurofascin/L1/NrCAM_C"/>
</dbReference>
<dbReference type="PROSITE" id="PS50853">
    <property type="entry name" value="FN3"/>
    <property type="match status" value="2"/>
</dbReference>
<feature type="region of interest" description="Disordered" evidence="6">
    <location>
        <begin position="337"/>
        <end position="428"/>
    </location>
</feature>
<dbReference type="InterPro" id="IPR013783">
    <property type="entry name" value="Ig-like_fold"/>
</dbReference>
<dbReference type="SMART" id="SM00060">
    <property type="entry name" value="FN3"/>
    <property type="match status" value="2"/>
</dbReference>
<evidence type="ECO:0000256" key="5">
    <source>
        <dbReference type="ARBA" id="ARBA00023136"/>
    </source>
</evidence>
<name>A0A915IG73_ROMCU</name>
<evidence type="ECO:0000259" key="8">
    <source>
        <dbReference type="PROSITE" id="PS50853"/>
    </source>
</evidence>